<feature type="chain" id="PRO_5045195530" description="Hexosyltransferase" evidence="1">
    <location>
        <begin position="24"/>
        <end position="375"/>
    </location>
</feature>
<reference evidence="2 3" key="1">
    <citation type="submission" date="2024-02" db="EMBL/GenBank/DDBJ databases">
        <authorList>
            <person name="Chen Y."/>
            <person name="Shah S."/>
            <person name="Dougan E. K."/>
            <person name="Thang M."/>
            <person name="Chan C."/>
        </authorList>
    </citation>
    <scope>NUCLEOTIDE SEQUENCE [LARGE SCALE GENOMIC DNA]</scope>
</reference>
<evidence type="ECO:0000256" key="1">
    <source>
        <dbReference type="SAM" id="SignalP"/>
    </source>
</evidence>
<gene>
    <name evidence="2" type="ORF">SCF082_LOCUS2427</name>
</gene>
<sequence>MACFWGMPLASAVFLTLAGLVLATGAPFIDDTDEVLHLVQRSASSRRSRGPAAEGPFRAALVVSIDPESYKATEGELRDQGVLAEMVRGFDGKSAEELEGALQLLTDYGNTQHLHPTVSNWLLCMHTSPGKPPNITAASAELWHNLMRQAPRNVTELLARDQHGCVPKVIAIAAAHLRLWQGLANGSLPARTDLGELTGEDPWYLVMEDDVALCPAWRERMMQELPQAPIDADVIKLYFFGHWRKEDAVTGLNNSATPFLEARDPLRSFDLFKAASYELLHGRGWSSVPIAGFYAGTQAYLIRPSGARKLLKKIRGQPFQDIDMTMMLSVKNYVWRKVLAHGRPEDVNLLKFDELSLLQRTVPDCNSEPPEDQFW</sequence>
<keyword evidence="1" id="KW-0732">Signal</keyword>
<proteinExistence type="predicted"/>
<dbReference type="EMBL" id="CAXAMM010001181">
    <property type="protein sequence ID" value="CAK8990899.1"/>
    <property type="molecule type" value="Genomic_DNA"/>
</dbReference>
<comment type="caution">
    <text evidence="2">The sequence shown here is derived from an EMBL/GenBank/DDBJ whole genome shotgun (WGS) entry which is preliminary data.</text>
</comment>
<organism evidence="2 3">
    <name type="scientific">Durusdinium trenchii</name>
    <dbReference type="NCBI Taxonomy" id="1381693"/>
    <lineage>
        <taxon>Eukaryota</taxon>
        <taxon>Sar</taxon>
        <taxon>Alveolata</taxon>
        <taxon>Dinophyceae</taxon>
        <taxon>Suessiales</taxon>
        <taxon>Symbiodiniaceae</taxon>
        <taxon>Durusdinium</taxon>
    </lineage>
</organism>
<evidence type="ECO:0008006" key="4">
    <source>
        <dbReference type="Google" id="ProtNLM"/>
    </source>
</evidence>
<evidence type="ECO:0000313" key="3">
    <source>
        <dbReference type="Proteomes" id="UP001642464"/>
    </source>
</evidence>
<keyword evidence="3" id="KW-1185">Reference proteome</keyword>
<name>A0ABP0HKZ5_9DINO</name>
<feature type="signal peptide" evidence="1">
    <location>
        <begin position="1"/>
        <end position="23"/>
    </location>
</feature>
<accession>A0ABP0HKZ5</accession>
<protein>
    <recommendedName>
        <fullName evidence="4">Hexosyltransferase</fullName>
    </recommendedName>
</protein>
<dbReference type="Proteomes" id="UP001642464">
    <property type="component" value="Unassembled WGS sequence"/>
</dbReference>
<evidence type="ECO:0000313" key="2">
    <source>
        <dbReference type="EMBL" id="CAK8990899.1"/>
    </source>
</evidence>